<dbReference type="HOGENOM" id="CLU_3198229_0_0_9"/>
<sequence>MFLTLKLIFEKNNEKDYTTSFEPLYTALTAFFSEDRGQLTEDNEG</sequence>
<proteinExistence type="predicted"/>
<organism evidence="1 2">
    <name type="scientific">Clostridium scatologenes</name>
    <dbReference type="NCBI Taxonomy" id="1548"/>
    <lineage>
        <taxon>Bacteria</taxon>
        <taxon>Bacillati</taxon>
        <taxon>Bacillota</taxon>
        <taxon>Clostridia</taxon>
        <taxon>Eubacteriales</taxon>
        <taxon>Clostridiaceae</taxon>
        <taxon>Clostridium</taxon>
    </lineage>
</organism>
<dbReference type="Proteomes" id="UP000033115">
    <property type="component" value="Chromosome"/>
</dbReference>
<evidence type="ECO:0000313" key="1">
    <source>
        <dbReference type="EMBL" id="AKA70383.1"/>
    </source>
</evidence>
<gene>
    <name evidence="1" type="ORF">CSCA_3258</name>
</gene>
<dbReference type="STRING" id="1548.CSCA_3258"/>
<dbReference type="KEGG" id="csq:CSCA_3258"/>
<accession>A0A0E3K1Z0</accession>
<evidence type="ECO:0000313" key="2">
    <source>
        <dbReference type="Proteomes" id="UP000033115"/>
    </source>
</evidence>
<protein>
    <submittedName>
        <fullName evidence="1">Uncharacterized protein</fullName>
    </submittedName>
</protein>
<reference evidence="1 2" key="1">
    <citation type="journal article" date="2015" name="J. Biotechnol.">
        <title>Complete genome sequence of a malodorant-producing acetogen, Clostridium scatologenes ATCC 25775(T).</title>
        <authorList>
            <person name="Zhu Z."/>
            <person name="Guo T."/>
            <person name="Zheng H."/>
            <person name="Song T."/>
            <person name="Ouyang P."/>
            <person name="Xie J."/>
        </authorList>
    </citation>
    <scope>NUCLEOTIDE SEQUENCE [LARGE SCALE GENOMIC DNA]</scope>
    <source>
        <strain evidence="1 2">ATCC 25775</strain>
    </source>
</reference>
<name>A0A0E3K1Z0_CLOSL</name>
<dbReference type="EMBL" id="CP009933">
    <property type="protein sequence ID" value="AKA70383.1"/>
    <property type="molecule type" value="Genomic_DNA"/>
</dbReference>
<dbReference type="AlphaFoldDB" id="A0A0E3K1Z0"/>
<keyword evidence="2" id="KW-1185">Reference proteome</keyword>